<dbReference type="SUPFAM" id="SSF49899">
    <property type="entry name" value="Concanavalin A-like lectins/glucanases"/>
    <property type="match status" value="1"/>
</dbReference>
<organism evidence="8 9">
    <name type="scientific">Hydra vulgaris</name>
    <name type="common">Hydra</name>
    <name type="synonym">Hydra attenuata</name>
    <dbReference type="NCBI Taxonomy" id="6087"/>
    <lineage>
        <taxon>Eukaryota</taxon>
        <taxon>Metazoa</taxon>
        <taxon>Cnidaria</taxon>
        <taxon>Hydrozoa</taxon>
        <taxon>Hydroidolina</taxon>
        <taxon>Anthoathecata</taxon>
        <taxon>Aplanulata</taxon>
        <taxon>Hydridae</taxon>
        <taxon>Hydra</taxon>
    </lineage>
</organism>
<dbReference type="InterPro" id="IPR043136">
    <property type="entry name" value="B30.2/SPRY_sf"/>
</dbReference>
<dbReference type="SUPFAM" id="SSF46934">
    <property type="entry name" value="UBA-like"/>
    <property type="match status" value="1"/>
</dbReference>
<feature type="region of interest" description="Disordered" evidence="5">
    <location>
        <begin position="2101"/>
        <end position="2124"/>
    </location>
</feature>
<dbReference type="Pfam" id="PF00622">
    <property type="entry name" value="SPRY"/>
    <property type="match status" value="1"/>
</dbReference>
<dbReference type="InterPro" id="IPR035983">
    <property type="entry name" value="Hect_E3_ubiquitin_ligase"/>
</dbReference>
<dbReference type="PANTHER" id="PTHR22872:SF6">
    <property type="entry name" value="E3 UBIQUITIN-PROTEIN LIGASE HERC1-RELATED"/>
    <property type="match status" value="1"/>
</dbReference>
<feature type="repeat" description="RCC1" evidence="4">
    <location>
        <begin position="3311"/>
        <end position="3362"/>
    </location>
</feature>
<dbReference type="PANTHER" id="PTHR22872">
    <property type="entry name" value="BTK-BINDING PROTEIN-RELATED"/>
    <property type="match status" value="1"/>
</dbReference>
<dbReference type="InterPro" id="IPR009060">
    <property type="entry name" value="UBA-like_sf"/>
</dbReference>
<dbReference type="Gene3D" id="3.30.2410.10">
    <property type="entry name" value="Hect, E3 ligase catalytic domain"/>
    <property type="match status" value="1"/>
</dbReference>
<dbReference type="PROSITE" id="PS50012">
    <property type="entry name" value="RCC1_3"/>
    <property type="match status" value="14"/>
</dbReference>
<dbReference type="InterPro" id="IPR000569">
    <property type="entry name" value="HECT_dom"/>
</dbReference>
<feature type="domain" description="B30.2/SPRY" evidence="6">
    <location>
        <begin position="1613"/>
        <end position="1801"/>
    </location>
</feature>
<feature type="repeat" description="RCC1" evidence="4">
    <location>
        <begin position="545"/>
        <end position="596"/>
    </location>
</feature>
<dbReference type="InterPro" id="IPR000408">
    <property type="entry name" value="Reg_chr_condens"/>
</dbReference>
<dbReference type="InterPro" id="IPR036322">
    <property type="entry name" value="WD40_repeat_dom_sf"/>
</dbReference>
<evidence type="ECO:0000256" key="3">
    <source>
        <dbReference type="PROSITE-ProRule" id="PRU00104"/>
    </source>
</evidence>
<dbReference type="PROSITE" id="PS50188">
    <property type="entry name" value="B302_SPRY"/>
    <property type="match status" value="1"/>
</dbReference>
<dbReference type="Proteomes" id="UP001652625">
    <property type="component" value="Chromosome 13"/>
</dbReference>
<feature type="repeat" description="RCC1" evidence="4">
    <location>
        <begin position="3416"/>
        <end position="3467"/>
    </location>
</feature>
<evidence type="ECO:0000259" key="7">
    <source>
        <dbReference type="PROSITE" id="PS50237"/>
    </source>
</evidence>
<proteinExistence type="predicted"/>
<evidence type="ECO:0000313" key="9">
    <source>
        <dbReference type="RefSeq" id="XP_065672959.1"/>
    </source>
</evidence>
<feature type="repeat" description="RCC1" evidence="4">
    <location>
        <begin position="441"/>
        <end position="493"/>
    </location>
</feature>
<dbReference type="InterPro" id="IPR015943">
    <property type="entry name" value="WD40/YVTN_repeat-like_dom_sf"/>
</dbReference>
<dbReference type="SUPFAM" id="SSF50978">
    <property type="entry name" value="WD40 repeat-like"/>
    <property type="match status" value="1"/>
</dbReference>
<dbReference type="InterPro" id="IPR013320">
    <property type="entry name" value="ConA-like_dom_sf"/>
</dbReference>
<dbReference type="PRINTS" id="PR00633">
    <property type="entry name" value="RCCNDNSATION"/>
</dbReference>
<dbReference type="SMART" id="SM00320">
    <property type="entry name" value="WD40"/>
    <property type="match status" value="5"/>
</dbReference>
<dbReference type="SUPFAM" id="SSF50985">
    <property type="entry name" value="RCC1/BLIP-II"/>
    <property type="match status" value="2"/>
</dbReference>
<dbReference type="RefSeq" id="XP_065672959.1">
    <property type="nucleotide sequence ID" value="XM_065816887.1"/>
</dbReference>
<evidence type="ECO:0000256" key="4">
    <source>
        <dbReference type="PROSITE-ProRule" id="PRU00235"/>
    </source>
</evidence>
<feature type="active site" description="Glycyl thioester intermediate" evidence="3">
    <location>
        <position position="4014"/>
    </location>
</feature>
<dbReference type="Gene3D" id="3.90.1750.10">
    <property type="entry name" value="Hect, E3 ligase catalytic domains"/>
    <property type="match status" value="1"/>
</dbReference>
<keyword evidence="8" id="KW-1185">Reference proteome</keyword>
<evidence type="ECO:0000256" key="2">
    <source>
        <dbReference type="ARBA" id="ARBA00022786"/>
    </source>
</evidence>
<gene>
    <name evidence="9" type="primary">LOC100204164</name>
</gene>
<dbReference type="InterPro" id="IPR009091">
    <property type="entry name" value="RCC1/BLIP-II"/>
</dbReference>
<feature type="repeat" description="RCC1" evidence="4">
    <location>
        <begin position="3520"/>
        <end position="3571"/>
    </location>
</feature>
<evidence type="ECO:0000256" key="5">
    <source>
        <dbReference type="SAM" id="MobiDB-lite"/>
    </source>
</evidence>
<dbReference type="InterPro" id="IPR001680">
    <property type="entry name" value="WD40_rpt"/>
</dbReference>
<dbReference type="GeneID" id="100204164"/>
<dbReference type="SMART" id="SM00119">
    <property type="entry name" value="HECTc"/>
    <property type="match status" value="1"/>
</dbReference>
<evidence type="ECO:0000313" key="8">
    <source>
        <dbReference type="Proteomes" id="UP001652625"/>
    </source>
</evidence>
<feature type="repeat" description="RCC1" evidence="4">
    <location>
        <begin position="597"/>
        <end position="647"/>
    </location>
</feature>
<feature type="repeat" description="RCC1" evidence="4">
    <location>
        <begin position="3363"/>
        <end position="3414"/>
    </location>
</feature>
<dbReference type="InterPro" id="IPR001870">
    <property type="entry name" value="B30.2/SPRY"/>
</dbReference>
<dbReference type="Gene3D" id="2.130.10.30">
    <property type="entry name" value="Regulator of chromosome condensation 1/beta-lactamase-inhibitor protein II"/>
    <property type="match status" value="3"/>
</dbReference>
<dbReference type="PROSITE" id="PS50237">
    <property type="entry name" value="HECT"/>
    <property type="match status" value="1"/>
</dbReference>
<dbReference type="InterPro" id="IPR051625">
    <property type="entry name" value="Signaling_Regulatory_Domain"/>
</dbReference>
<dbReference type="Pfam" id="PF00632">
    <property type="entry name" value="HECT"/>
    <property type="match status" value="1"/>
</dbReference>
<dbReference type="Gene3D" id="2.60.120.920">
    <property type="match status" value="1"/>
</dbReference>
<feature type="repeat" description="RCC1" evidence="4">
    <location>
        <begin position="494"/>
        <end position="543"/>
    </location>
</feature>
<reference evidence="9" key="1">
    <citation type="submission" date="2025-08" db="UniProtKB">
        <authorList>
            <consortium name="RefSeq"/>
        </authorList>
    </citation>
    <scope>IDENTIFICATION</scope>
</reference>
<dbReference type="Pfam" id="PF25390">
    <property type="entry name" value="WD40_RLD"/>
    <property type="match status" value="1"/>
</dbReference>
<dbReference type="InterPro" id="IPR003877">
    <property type="entry name" value="SPRY_dom"/>
</dbReference>
<dbReference type="Pfam" id="PF00415">
    <property type="entry name" value="RCC1"/>
    <property type="match status" value="4"/>
</dbReference>
<feature type="repeat" description="RCC1" evidence="4">
    <location>
        <begin position="337"/>
        <end position="386"/>
    </location>
</feature>
<sequence length="4055" mass="456639">MTEITCWADIDICSLLNRENVEKLYDTQLSYEYKSDLYEHKSSHCIDGVSLIFDFEEEKPTKEVCDEYLTSLITKDNISIMKLYNNFSSSIATRKRVCIINAILQTISQKYHKTRTKVSVHDHLPQKKSANYPQEKVLSKFDQSSIMLEMSVKALMTFLFSILRLSKNSSDVHMRLLCEEVLCSCSDMIMTVPPLALLNDNNFPKVARDCLDEIMLFMLQFMKSKDSTDVDSVLQTFASEIFLGLSMLQGSLTHLLIWVDKCIENALNGSMLGKISTKKFIYWFNQICDEKLELQNSEEFLPLNDAAILLLGNVSKKANLLTHQHLGSPNASSSLKHEAYAWGSNSSHQLVEGNKDKILTPKKNDAFKNAIQLEAGQYCTFALFDDGSLHACGKGSHGKLGLGDSSSKQCLHKLNICNQNIDQISSSKGSDSHTLALSKNGVVYSWGDGEFGKLGHGNVATQKLPKVIRGVFKNQIITFISAGSRHSAAITKDGDLYTWGEGEHGRLGHGDSSIQRVPTLVRSIDAASQVAAGCSHTVVLSKDEMTVWTFGAGDNGKLGHGNTKMEYYPKIVDALKGIRIKKIAAGTQCSMALTWTGFIYVWGCGPCLGVGAADAVQLLPKIVESLRDVHIVDISLGDCHCLALSSDHEVYSWGNNNMGQCGLGHCFTPVSLPTKVLALDGIKIEQISTGTSHSFAWTTPPLKKKYLVSNKPYCLSLEKETFIKLYLLTEKYVKNKSKFESLPNNGTINFLESIIDLLNCHFQLAVKYSALHNDFLEDIRKPFLEILLQLVDEKDLPCAILKKVSDVVFVGAAYLLSNLEDCTERALALLSEIIQDNFLTPAKLLLVRIVLNSLCDHKVITQLFGFYEILDIKELLVNQTNIEKEKEKKFLTLQKLLNLLVQCSTNLSKKQFELCSSLPGDVCLHGDVCLQQICEIQKLLLRLLQLLQLHIFASVVNKGAPIIHVKLFETILMDYMAVLSQHVCNTLIYATRLEKGHQQSYLDNSVVGPILLCFVHSLIIVPQYNFSRFFKFDAMMNIFYALNKINQGSREYISLKEKIIKTDFVSLNHITQESSWLLDTQVSLGILIGCVINVGLAGNKESNEEVCCKTLLTSSLLCNGLEEREKLRDHALTECLKKIKAYRQNVFNLSISTEVPNQTSFLLELANGPYTPTLLKLSQGMFDHAVQTGTCNIENELFKTCMRYVLAAVIHHCGLIENVISQKCSDRVLTVVFDSCFNLVENLILKDMNGEEKKEDNILESCCSLICTCAIHIFAIKVGNTIDSLEVLKSKCRDIILTIKSSVNINNFESVLIAVQQQQLHRAQFRLDCLKLLAEFILNSVFNNKIKANTSSDAIIPMCQLHFLSAAFGKRIECIGGKQFVCLNGIVSIPSSLKAQILSYQETILRIFANQEEAYQNEVSSNEQESFNDGITVGFMLNQFNEFSPVKELEFTNYMRILKSSVLMSSFSDSVSNVILSPTLCSHYQLFPDRFKKALLVYVASHSDLIKLTSINILFKEVHKDIKNWLLLPSNFINQQHKNFKKEIGQLTVIKRCCLMSTIICKNLCEHDWIDMLLEYLEQKRYCEFYLQIVVIKLLKVILSSKVQSSLCQKQIINRLFCLMYKFIWVDPYESRTFIDKSSDCTVFFIKPNTKNIMIEDNSTVVHLDGNSGYAVVDFPLNEKSFEWKVYVNHDANNDPGIFIGICKHPFSEYYYESATNMWLYHGSNGYLYHEGERCSKLPSFTQNDFIKFHFNSSKRILSCSKNGDVVTTAFENLPNDTYYPIVVFYNSTPGSKVTIKDLKKIKTKPVFLLEEPICAPSPVTLCEQIRRIVVELAVKKDWENMLTIQIRAMCLALKNINDFQMSYECVSTFCKIVFPMLSVMSGVDCGLIRGQKCISEAERKGIILGTTGDDKVAVQWLDQPVLQEMLSSELRSDPVPLSLFGLSVVELLELFCIINNFLKDFDIQLHNSSNKKQNFSNIEKNHFLFVSNVYYTIYFLNLKSISLITNSSEFVVALSSYYETNKISEIAEKLGSINNDHSKELIVSLKLILGPLDQIKTPLKKFPILSECERAINIVLCLIKQPSFSLDHISNEISHMENETSNASSLLGSKNNNKNTSKRRSQNTAVNQILQASLPTQTLPLTQSPPANNQNLSGLRNRFGMRNRLRRPRILPNTSRNILVDNDQIVPRSQDISQIEYIQRLTRMGFEESQVRMALEINNDINNENTQQAIQRLVGWLIDHPNSDTEDNPLDTDDNDFEMGEFTNEIKLVCVCCEICNTKVTNFNSHMQLNHPGCGRIKSSDDGGSYGYSSNGMYLGGWFEGKCGSGLGLPYYLLCQDCRKKYLKEKISVPVPLGHPFSAIDVGLAPDLLGELQDENLSFCISQFTEPLKQFQSKSARQNLPSEYILKNPNPLGFPDQLKEQSIFKFSDFSKPYSHQVMTLDNMDKVLYAFRHLHIKSTEMLNTAILLNVFNCMVNMLSSDQLRFALKELKIENVYNLIGIFCKLSLLYDKNEFCLSRSVEVGKNLLAVVLRSMLMEDRKELIVLFKHISDSLLIHSNTHNLESQYASGAKYRSYNPTKVVEHLHYCKIITDLLATKEILQHLKHSHPQVYFSYLNGLSASICSGSNDLRVWACSQMESVMLYLHIEKAFMNERFAEQSSIDIKSVIVCQSLTNKIHAVAWHSQKKRFLASDGNGNMIVRHTFDISEKIIKDSFLADSAHRVKHMSYNQSGDIVAGIISGSILKVAFQKKTEITFYTIEVRQVSCFAWPTHIKEDSSDNKLILGTKNGDVYLVIVQSEDIIQKLNHCSQSYVSISSIALNESSGELVVGYADGSLFIGGVSEKMWSQFIKNSLFLPVTDIQFNFTGLCFATMTNKVKVWIVGDQRAVCLHVLELNELEPTVLSWKPNHKNESDLSIVVGFKDGTINLWTFSKPEKPAALSQSDFQSCCNKDEILLMDIDHSNVETIFSQTLCLLSCTIDHLSFSLSKHLAVSCKNGTVYFFENENLFAPHKVGNSIVPIKYLFWLDDHLGYIEQYSTEINFVNVLKLKNMTDLPHVRHADFLLSIMECNSPCADFKFFLTQLFPFLQSQYKFEQNQVTTGTQLTYSSYMRSLVNIALLLRYDILLENSEVETYKNMRWFRLYCSTIWSGIALKKRAEFPKSFWELNNKLDINETSKANSSWSLTQDNEIIDWFTNFPKDWEISAPITVYVWGSNINGELPGLPGKTCLQPNLVSTFRQVREIVCGQNCTFLLQTNGSVFACGEGTYGRLGQGTSDDEHSLVPISELQGYCIIQLATSLGGDGHTLAVADSGEVFSWGDGDYGKLGHGNSERQRKPKQIIALQAEHVVQASCGFKHSAILTKDGKVFTFGQGQYGILGDGGNSPQKTPQLILSLKNEHISQIACGKDHTLALANNGKKLYAWGDGEFGKLGLGSTTVRAIPNLVDSYRNICLKKIACGSKFSIVLATNGYLYTFGHKDFLGIAETDLLDNTIPQIVNSLMPHPIIDVAAGCNYILALDNSSNIWAWGTNEEGQLGIGTTNPQYLPQLVCTFSGTNITRLSAGTTHCAAWSNSQSPSSNTQLQIGTPNAVPSSYKSLCDVEVELIRDRFYVLWNFSDMVLQTWNLLSLIRLETTPESWLYLFEDGILRTLLTRRAHALPLIRALRSTFLKSKLQPQITVKRFDTSGEQCETVFKQVADQVLSFALSDSIMLVREWKIKLLNEAADDAGGVFDEISTQMCMELEGNCGNCIKLFRLLVPTPNMAVENGFNQDQFIVNTSITSPETLKYYKFLGMLMGIALLNHKPLHLHLAPCVWKQLVGIKVTLNDVAEVDSMFLQCISMLKSITLSDNDNVAIPLMTYVCQTSDGDLKPLIPGGEIKILQKNDCSIYIEKAISFRLNEMSLQIQSIREGLMALVPMSILSLMTGDRLEQLVCGSRDIDVDILKSISRCRDISTDDLRIVWLWEILRSFSKVDLLSFLRFVSGRCRLPTNLNDLTHKFQIVGASKPINGLPTAQTCFFVLRLPPYTTKNIMEDRIRYAINNCLAIDTDNYMLEGFPR</sequence>
<dbReference type="InterPro" id="IPR058923">
    <property type="entry name" value="RCC1-like_dom"/>
</dbReference>
<feature type="repeat" description="RCC1" evidence="4">
    <location>
        <begin position="3206"/>
        <end position="3255"/>
    </location>
</feature>
<accession>A0ABM4DEW8</accession>
<feature type="domain" description="HECT" evidence="7">
    <location>
        <begin position="3705"/>
        <end position="4051"/>
    </location>
</feature>
<protein>
    <submittedName>
        <fullName evidence="9">Probable E3 ubiquitin-protein ligase HERC1 isoform X2</fullName>
    </submittedName>
</protein>
<dbReference type="Gene3D" id="2.130.10.10">
    <property type="entry name" value="YVTN repeat-like/Quinoprotein amine dehydrogenase"/>
    <property type="match status" value="1"/>
</dbReference>
<dbReference type="Gene3D" id="3.30.2160.10">
    <property type="entry name" value="Hect, E3 ligase catalytic domain"/>
    <property type="match status" value="1"/>
</dbReference>
<keyword evidence="1" id="KW-0677">Repeat</keyword>
<name>A0ABM4DEW8_HYDVU</name>
<feature type="repeat" description="RCC1" evidence="4">
    <location>
        <begin position="3256"/>
        <end position="3310"/>
    </location>
</feature>
<keyword evidence="2 3" id="KW-0833">Ubl conjugation pathway</keyword>
<feature type="compositionally biased region" description="Low complexity" evidence="5">
    <location>
        <begin position="2102"/>
        <end position="2116"/>
    </location>
</feature>
<feature type="repeat" description="RCC1" evidence="4">
    <location>
        <begin position="387"/>
        <end position="440"/>
    </location>
</feature>
<dbReference type="SUPFAM" id="SSF56204">
    <property type="entry name" value="Hect, E3 ligase catalytic domain"/>
    <property type="match status" value="1"/>
</dbReference>
<dbReference type="Gene3D" id="1.10.8.10">
    <property type="entry name" value="DNA helicase RuvA subunit, C-terminal domain"/>
    <property type="match status" value="1"/>
</dbReference>
<feature type="repeat" description="RCC1" evidence="4">
    <location>
        <begin position="3468"/>
        <end position="3519"/>
    </location>
</feature>
<dbReference type="PROSITE" id="PS00626">
    <property type="entry name" value="RCC1_2"/>
    <property type="match status" value="2"/>
</dbReference>
<feature type="repeat" description="RCC1" evidence="4">
    <location>
        <begin position="648"/>
        <end position="700"/>
    </location>
</feature>
<evidence type="ECO:0000259" key="6">
    <source>
        <dbReference type="PROSITE" id="PS50188"/>
    </source>
</evidence>
<evidence type="ECO:0000256" key="1">
    <source>
        <dbReference type="ARBA" id="ARBA00022737"/>
    </source>
</evidence>